<reference evidence="1" key="1">
    <citation type="submission" date="2019-08" db="EMBL/GenBank/DDBJ databases">
        <authorList>
            <person name="Kucharzyk K."/>
            <person name="Murdoch R.W."/>
            <person name="Higgins S."/>
            <person name="Loffler F."/>
        </authorList>
    </citation>
    <scope>NUCLEOTIDE SEQUENCE</scope>
</reference>
<accession>A0A645IXS6</accession>
<comment type="caution">
    <text evidence="1">The sequence shown here is derived from an EMBL/GenBank/DDBJ whole genome shotgun (WGS) entry which is preliminary data.</text>
</comment>
<dbReference type="EMBL" id="VSSQ01125727">
    <property type="protein sequence ID" value="MPN55947.1"/>
    <property type="molecule type" value="Genomic_DNA"/>
</dbReference>
<name>A0A645IXS6_9ZZZZ</name>
<proteinExistence type="predicted"/>
<sequence length="53" mass="6364">MQKKKKNNILEIVKAARKQSRQEEISQHGKPVRFSKIVTSKKIYSRKNNKFEY</sequence>
<organism evidence="1">
    <name type="scientific">bioreactor metagenome</name>
    <dbReference type="NCBI Taxonomy" id="1076179"/>
    <lineage>
        <taxon>unclassified sequences</taxon>
        <taxon>metagenomes</taxon>
        <taxon>ecological metagenomes</taxon>
    </lineage>
</organism>
<dbReference type="AlphaFoldDB" id="A0A645IXS6"/>
<evidence type="ECO:0000313" key="1">
    <source>
        <dbReference type="EMBL" id="MPN55947.1"/>
    </source>
</evidence>
<gene>
    <name evidence="1" type="ORF">SDC9_203631</name>
</gene>
<protein>
    <submittedName>
        <fullName evidence="1">Uncharacterized protein</fullName>
    </submittedName>
</protein>